<dbReference type="Gene3D" id="3.40.50.2000">
    <property type="entry name" value="Glycogen Phosphorylase B"/>
    <property type="match status" value="1"/>
</dbReference>
<dbReference type="PANTHER" id="PTHR45947:SF3">
    <property type="entry name" value="SULFOQUINOVOSYL TRANSFERASE SQD2"/>
    <property type="match status" value="1"/>
</dbReference>
<evidence type="ECO:0000313" key="2">
    <source>
        <dbReference type="Proteomes" id="UP000233458"/>
    </source>
</evidence>
<reference evidence="1 2" key="1">
    <citation type="submission" date="2017-10" db="EMBL/GenBank/DDBJ databases">
        <title>Biodiversity and function of Thalassospira species in the particle-attached aromatic-hydrocarbon-degrading consortia from the surface seawater of the China South Sea.</title>
        <authorList>
            <person name="Dong C."/>
            <person name="Liu R."/>
            <person name="Shao Z."/>
        </authorList>
    </citation>
    <scope>NUCLEOTIDE SEQUENCE [LARGE SCALE GENOMIC DNA]</scope>
    <source>
        <strain evidence="1 2">CSC3H3</strain>
    </source>
</reference>
<protein>
    <submittedName>
        <fullName evidence="1">Glycosyl transferase family 1</fullName>
    </submittedName>
</protein>
<dbReference type="Proteomes" id="UP000233458">
    <property type="component" value="Chromosome"/>
</dbReference>
<dbReference type="Pfam" id="PF13692">
    <property type="entry name" value="Glyco_trans_1_4"/>
    <property type="match status" value="1"/>
</dbReference>
<keyword evidence="1" id="KW-0808">Transferase</keyword>
<dbReference type="SUPFAM" id="SSF53756">
    <property type="entry name" value="UDP-Glycosyltransferase/glycogen phosphorylase"/>
    <property type="match status" value="1"/>
</dbReference>
<proteinExistence type="predicted"/>
<dbReference type="GO" id="GO:0016740">
    <property type="term" value="F:transferase activity"/>
    <property type="evidence" value="ECO:0007669"/>
    <property type="project" value="UniProtKB-KW"/>
</dbReference>
<dbReference type="PANTHER" id="PTHR45947">
    <property type="entry name" value="SULFOQUINOVOSYL TRANSFERASE SQD2"/>
    <property type="match status" value="1"/>
</dbReference>
<evidence type="ECO:0000313" key="1">
    <source>
        <dbReference type="EMBL" id="AUG54543.1"/>
    </source>
</evidence>
<keyword evidence="2" id="KW-1185">Reference proteome</keyword>
<sequence>MKKFIYIQSFITLYREPVILALAKKFRLTIMADLNPEDSLGYNTRGELPAHKYINSKRLSICNHRLLFQPHVDLMSLREIDGILIDANIRLVSLWLLLFRCRLSGVKLYLHGQGAYRVLYPRLIHRILFKTLVNLSTTYICYNDAARKTLIDIGCSKQKLAVANNSLNLKSIVVPKEKTGTETGILFIGRLRERCRLEILLNAISDLRSNGQEITAHVIGTGELESFYRKKYSNKNWIIWHGNIFEDSKIAEISRQCRVGCYPGDAGLSIVHYFGLSLPPIVHDQMHRHMGPEPHYIQEGINGFLFSPGNLSEKLKEIWLMPTHKIHEISTSAQKSYWNLNTPPLGEKILEIINRSEDSIE</sequence>
<gene>
    <name evidence="1" type="ORF">CSC3H3_18840</name>
</gene>
<accession>A0ABN5FJK6</accession>
<dbReference type="EMBL" id="CP024199">
    <property type="protein sequence ID" value="AUG54543.1"/>
    <property type="molecule type" value="Genomic_DNA"/>
</dbReference>
<name>A0ABN5FJK6_9PROT</name>
<dbReference type="InterPro" id="IPR050194">
    <property type="entry name" value="Glycosyltransferase_grp1"/>
</dbReference>
<organism evidence="1 2">
    <name type="scientific">Thalassospira marina</name>
    <dbReference type="NCBI Taxonomy" id="2048283"/>
    <lineage>
        <taxon>Bacteria</taxon>
        <taxon>Pseudomonadati</taxon>
        <taxon>Pseudomonadota</taxon>
        <taxon>Alphaproteobacteria</taxon>
        <taxon>Rhodospirillales</taxon>
        <taxon>Thalassospiraceae</taxon>
        <taxon>Thalassospira</taxon>
    </lineage>
</organism>
<dbReference type="RefSeq" id="WP_101285833.1">
    <property type="nucleotide sequence ID" value="NZ_CP024199.1"/>
</dbReference>